<accession>A0ACB8Q7Y4</accession>
<dbReference type="Proteomes" id="UP000814128">
    <property type="component" value="Unassembled WGS sequence"/>
</dbReference>
<evidence type="ECO:0000313" key="2">
    <source>
        <dbReference type="Proteomes" id="UP000814128"/>
    </source>
</evidence>
<evidence type="ECO:0000313" key="1">
    <source>
        <dbReference type="EMBL" id="KAI0027904.1"/>
    </source>
</evidence>
<name>A0ACB8Q7Y4_9AGAM</name>
<protein>
    <submittedName>
        <fullName evidence="1">Cytochrome P450</fullName>
    </submittedName>
</protein>
<keyword evidence="2" id="KW-1185">Reference proteome</keyword>
<dbReference type="EMBL" id="MU273822">
    <property type="protein sequence ID" value="KAI0027904.1"/>
    <property type="molecule type" value="Genomic_DNA"/>
</dbReference>
<reference evidence="1" key="1">
    <citation type="submission" date="2021-02" db="EMBL/GenBank/DDBJ databases">
        <authorList>
            <consortium name="DOE Joint Genome Institute"/>
            <person name="Ahrendt S."/>
            <person name="Looney B.P."/>
            <person name="Miyauchi S."/>
            <person name="Morin E."/>
            <person name="Drula E."/>
            <person name="Courty P.E."/>
            <person name="Chicoki N."/>
            <person name="Fauchery L."/>
            <person name="Kohler A."/>
            <person name="Kuo A."/>
            <person name="Labutti K."/>
            <person name="Pangilinan J."/>
            <person name="Lipzen A."/>
            <person name="Riley R."/>
            <person name="Andreopoulos W."/>
            <person name="He G."/>
            <person name="Johnson J."/>
            <person name="Barry K.W."/>
            <person name="Grigoriev I.V."/>
            <person name="Nagy L."/>
            <person name="Hibbett D."/>
            <person name="Henrissat B."/>
            <person name="Matheny P.B."/>
            <person name="Labbe J."/>
            <person name="Martin F."/>
        </authorList>
    </citation>
    <scope>NUCLEOTIDE SEQUENCE</scope>
    <source>
        <strain evidence="1">EC-137</strain>
    </source>
</reference>
<gene>
    <name evidence="1" type="ORF">K488DRAFT_60150</name>
</gene>
<comment type="caution">
    <text evidence="1">The sequence shown here is derived from an EMBL/GenBank/DDBJ whole genome shotgun (WGS) entry which is preliminary data.</text>
</comment>
<sequence>MNTRPIVVAWQHCLRVLFGHPLFSSAACLLIIASLARRYVSSPWRCLPPGPRGYPLLGSILGLRHKQRFLAQCMTFGSSIGDVVYINVAGQPTIMINSARAAADLLDRHAAFTSARPRYIIAHELISGKLFMAFEGHTDRWRRMRRAMHEGFRPAAAARYYAMEEEEAARLVLALAGDAQVSTPGAYERHYAHYGSSLTLMITYGRLLGDTDADRATVATLDSIAWQFERAMAPGAYLVEFFPVLLALPARFAKWKREALEGHVRTTQFYNGLTDDVKTRMARPSPHIRVHSDAKHLGLSVDETAWTAGAAYSIGSSTQGSMLEWITLILAAHQAVQRRAQTALDAVVGRSRAPRVHDRAQLPYVTAIVRETLRWRPAVPLGVPHVSEEDVWYGGMFIPKGTMYIVNMEACNADTDLYGADATLFNPDRYLDEKGQLKPSPPDTKDEGHISYGFGRRSCIGKYVANDALFVATATLLWAFDLSIVGPFDLDTYVDKGVTAVPKPYSCKFAPRFPEATAILAGELEAR</sequence>
<organism evidence="1 2">
    <name type="scientific">Vararia minispora EC-137</name>
    <dbReference type="NCBI Taxonomy" id="1314806"/>
    <lineage>
        <taxon>Eukaryota</taxon>
        <taxon>Fungi</taxon>
        <taxon>Dikarya</taxon>
        <taxon>Basidiomycota</taxon>
        <taxon>Agaricomycotina</taxon>
        <taxon>Agaricomycetes</taxon>
        <taxon>Russulales</taxon>
        <taxon>Lachnocladiaceae</taxon>
        <taxon>Vararia</taxon>
    </lineage>
</organism>
<proteinExistence type="predicted"/>
<reference evidence="1" key="2">
    <citation type="journal article" date="2022" name="New Phytol.">
        <title>Evolutionary transition to the ectomycorrhizal habit in the genomes of a hyperdiverse lineage of mushroom-forming fungi.</title>
        <authorList>
            <person name="Looney B."/>
            <person name="Miyauchi S."/>
            <person name="Morin E."/>
            <person name="Drula E."/>
            <person name="Courty P.E."/>
            <person name="Kohler A."/>
            <person name="Kuo A."/>
            <person name="LaButti K."/>
            <person name="Pangilinan J."/>
            <person name="Lipzen A."/>
            <person name="Riley R."/>
            <person name="Andreopoulos W."/>
            <person name="He G."/>
            <person name="Johnson J."/>
            <person name="Nolan M."/>
            <person name="Tritt A."/>
            <person name="Barry K.W."/>
            <person name="Grigoriev I.V."/>
            <person name="Nagy L.G."/>
            <person name="Hibbett D."/>
            <person name="Henrissat B."/>
            <person name="Matheny P.B."/>
            <person name="Labbe J."/>
            <person name="Martin F.M."/>
        </authorList>
    </citation>
    <scope>NUCLEOTIDE SEQUENCE</scope>
    <source>
        <strain evidence="1">EC-137</strain>
    </source>
</reference>